<dbReference type="EMBL" id="CP002629">
    <property type="protein sequence ID" value="AEB09072.1"/>
    <property type="molecule type" value="Genomic_DNA"/>
</dbReference>
<dbReference type="Gene3D" id="3.30.420.130">
    <property type="entry name" value="Dinitrogenase iron-molybdenum cofactor biosynthesis domain"/>
    <property type="match status" value="1"/>
</dbReference>
<name>F2NHF6_DESAR</name>
<organism evidence="2 3">
    <name type="scientific">Desulfobacca acetoxidans (strain ATCC 700848 / DSM 11109 / ASRB2)</name>
    <dbReference type="NCBI Taxonomy" id="880072"/>
    <lineage>
        <taxon>Bacteria</taxon>
        <taxon>Pseudomonadati</taxon>
        <taxon>Thermodesulfobacteriota</taxon>
        <taxon>Desulfobaccia</taxon>
        <taxon>Desulfobaccales</taxon>
        <taxon>Desulfobaccaceae</taxon>
        <taxon>Desulfobacca</taxon>
    </lineage>
</organism>
<dbReference type="SUPFAM" id="SSF53146">
    <property type="entry name" value="Nitrogenase accessory factor-like"/>
    <property type="match status" value="1"/>
</dbReference>
<dbReference type="OrthoDB" id="280278at2"/>
<evidence type="ECO:0000313" key="2">
    <source>
        <dbReference type="EMBL" id="AEB09072.1"/>
    </source>
</evidence>
<dbReference type="InterPro" id="IPR036105">
    <property type="entry name" value="DiNase_FeMo-co_biosyn_sf"/>
</dbReference>
<keyword evidence="3" id="KW-1185">Reference proteome</keyword>
<reference evidence="2 3" key="1">
    <citation type="journal article" date="2011" name="Stand. Genomic Sci.">
        <title>Complete genome sequence of the acetate-degrading sulfate reducer Desulfobacca acetoxidans type strain (ASRB2).</title>
        <authorList>
            <person name="Goker M."/>
            <person name="Teshima H."/>
            <person name="Lapidus A."/>
            <person name="Nolan M."/>
            <person name="Lucas S."/>
            <person name="Hammon N."/>
            <person name="Deshpande S."/>
            <person name="Cheng J.F."/>
            <person name="Tapia R."/>
            <person name="Han C."/>
            <person name="Goodwin L."/>
            <person name="Pitluck S."/>
            <person name="Huntemann M."/>
            <person name="Liolios K."/>
            <person name="Ivanova N."/>
            <person name="Pagani I."/>
            <person name="Mavromatis K."/>
            <person name="Ovchinikova G."/>
            <person name="Pati A."/>
            <person name="Chen A."/>
            <person name="Palaniappan K."/>
            <person name="Land M."/>
            <person name="Hauser L."/>
            <person name="Brambilla E.M."/>
            <person name="Rohde M."/>
            <person name="Spring S."/>
            <person name="Detter J.C."/>
            <person name="Woyke T."/>
            <person name="Bristow J."/>
            <person name="Eisen J.A."/>
            <person name="Markowitz V."/>
            <person name="Hugenholtz P."/>
            <person name="Kyrpides N.C."/>
            <person name="Klenk H.P."/>
        </authorList>
    </citation>
    <scope>NUCLEOTIDE SEQUENCE [LARGE SCALE GENOMIC DNA]</scope>
    <source>
        <strain evidence="3">ATCC 700848 / DSM 11109 / ASRB2</strain>
    </source>
</reference>
<proteinExistence type="predicted"/>
<gene>
    <name evidence="2" type="ordered locus">Desac_1211</name>
</gene>
<dbReference type="RefSeq" id="WP_013706184.1">
    <property type="nucleotide sequence ID" value="NC_015388.1"/>
</dbReference>
<dbReference type="STRING" id="880072.Desac_1211"/>
<dbReference type="AlphaFoldDB" id="F2NHF6"/>
<sequence length="134" mass="14001">MQSVVVAIPSSFPGGLEAHLGAHFGHCDLYTVVKITDGQVQEVATLPNVPHEQGGCMAPVNHLARHGVQVLIAGGMGMRPLMGFNQVGIDVLYGGETQTVGEALDALINGRLPRFTTEFTCGGGGGGMMHMGRF</sequence>
<dbReference type="KEGG" id="dao:Desac_1211"/>
<protein>
    <submittedName>
        <fullName evidence="2">Dinitrogenase iron-molybdenum cofactor biosynthesis protein</fullName>
    </submittedName>
</protein>
<dbReference type="InterPro" id="IPR003731">
    <property type="entry name" value="Di-Nase_FeMo-co_biosynth"/>
</dbReference>
<evidence type="ECO:0000313" key="3">
    <source>
        <dbReference type="Proteomes" id="UP000000483"/>
    </source>
</evidence>
<dbReference type="Proteomes" id="UP000000483">
    <property type="component" value="Chromosome"/>
</dbReference>
<dbReference type="eggNOG" id="COG1433">
    <property type="taxonomic scope" value="Bacteria"/>
</dbReference>
<feature type="domain" description="Dinitrogenase iron-molybdenum cofactor biosynthesis" evidence="1">
    <location>
        <begin position="18"/>
        <end position="108"/>
    </location>
</feature>
<reference evidence="3" key="2">
    <citation type="submission" date="2011-03" db="EMBL/GenBank/DDBJ databases">
        <title>The complete genome of Desulfobacca acetoxidans DSM 11109.</title>
        <authorList>
            <consortium name="US DOE Joint Genome Institute (JGI-PGF)"/>
            <person name="Lucas S."/>
            <person name="Copeland A."/>
            <person name="Lapidus A."/>
            <person name="Bruce D."/>
            <person name="Goodwin L."/>
            <person name="Pitluck S."/>
            <person name="Peters L."/>
            <person name="Kyrpides N."/>
            <person name="Mavromatis K."/>
            <person name="Ivanova N."/>
            <person name="Ovchinnikova G."/>
            <person name="Teshima H."/>
            <person name="Detter J.C."/>
            <person name="Han C."/>
            <person name="Land M."/>
            <person name="Hauser L."/>
            <person name="Markowitz V."/>
            <person name="Cheng J.-F."/>
            <person name="Hugenholtz P."/>
            <person name="Woyke T."/>
            <person name="Wu D."/>
            <person name="Spring S."/>
            <person name="Schueler E."/>
            <person name="Brambilla E."/>
            <person name="Klenk H.-P."/>
            <person name="Eisen J.A."/>
        </authorList>
    </citation>
    <scope>NUCLEOTIDE SEQUENCE [LARGE SCALE GENOMIC DNA]</scope>
    <source>
        <strain evidence="3">ATCC 700848 / DSM 11109 / ASRB2</strain>
    </source>
</reference>
<dbReference type="Pfam" id="PF02579">
    <property type="entry name" value="Nitro_FeMo-Co"/>
    <property type="match status" value="1"/>
</dbReference>
<dbReference type="PANTHER" id="PTHR42983:SF1">
    <property type="entry name" value="IRON-MOLYBDENUM PROTEIN"/>
    <property type="match status" value="1"/>
</dbReference>
<accession>F2NHF6</accession>
<dbReference type="HOGENOM" id="CLU_104194_2_1_7"/>
<dbReference type="PANTHER" id="PTHR42983">
    <property type="entry name" value="DINITROGENASE IRON-MOLYBDENUM COFACTOR PROTEIN-RELATED"/>
    <property type="match status" value="1"/>
</dbReference>
<evidence type="ECO:0000259" key="1">
    <source>
        <dbReference type="Pfam" id="PF02579"/>
    </source>
</evidence>